<dbReference type="CDD" id="cd23995">
    <property type="entry name" value="Seipin_BSCL2_like"/>
    <property type="match status" value="1"/>
</dbReference>
<gene>
    <name evidence="8" type="ORF">BJX63DRAFT_401452</name>
</gene>
<dbReference type="EMBL" id="JBFXLT010000068">
    <property type="protein sequence ID" value="KAL2810679.1"/>
    <property type="molecule type" value="Genomic_DNA"/>
</dbReference>
<keyword evidence="9" id="KW-1185">Reference proteome</keyword>
<sequence length="309" mass="34383">MDSGKSSSEGLDYDEDNSSFVSRITSALLTPLRPFISKNAVTAYLGTFLFFVTAICMVFVSVLAYGLFYYNVIPQVGLERIVHLQFGEGHPWGIATLDSGLVPFQPYDVHVELELPQTPSNLAAGNFMLDLSLLSQPSTSASSGDNTSPQIISRSRRPAILSYASPLISISKKVTFMPLYVLGWQREAERLVVRMMERVEFSRGALNIPGSVRLELHSHTEMQVYVAKVTFRANLTGLRYSLYNPCRCPAHLTVLQVDYVPMENHIILRFHFYVLVGLYALILPLLGNPAVRLCFFAYEEATGRGQDGG</sequence>
<evidence type="ECO:0000256" key="4">
    <source>
        <dbReference type="ARBA" id="ARBA00022989"/>
    </source>
</evidence>
<keyword evidence="5" id="KW-0443">Lipid metabolism</keyword>
<dbReference type="PANTHER" id="PTHR21212:SF0">
    <property type="entry name" value="SEIPIN"/>
    <property type="match status" value="1"/>
</dbReference>
<keyword evidence="3" id="KW-0256">Endoplasmic reticulum</keyword>
<evidence type="ECO:0000256" key="6">
    <source>
        <dbReference type="ARBA" id="ARBA00023136"/>
    </source>
</evidence>
<evidence type="ECO:0000256" key="2">
    <source>
        <dbReference type="ARBA" id="ARBA00022692"/>
    </source>
</evidence>
<comment type="caution">
    <text evidence="8">The sequence shown here is derived from an EMBL/GenBank/DDBJ whole genome shotgun (WGS) entry which is preliminary data.</text>
</comment>
<dbReference type="PANTHER" id="PTHR21212">
    <property type="entry name" value="BERNARDINELLI-SEIP CONGENITAL LIPODYSTROPHY 2 HOMOLOG BSCL2 PROTEIN"/>
    <property type="match status" value="1"/>
</dbReference>
<keyword evidence="4 7" id="KW-1133">Transmembrane helix</keyword>
<evidence type="ECO:0000256" key="5">
    <source>
        <dbReference type="ARBA" id="ARBA00023098"/>
    </source>
</evidence>
<name>A0ABR4H5G8_9EURO</name>
<dbReference type="InterPro" id="IPR009617">
    <property type="entry name" value="Seipin"/>
</dbReference>
<keyword evidence="2 7" id="KW-0812">Transmembrane</keyword>
<keyword evidence="6 7" id="KW-0472">Membrane</keyword>
<organism evidence="8 9">
    <name type="scientific">Aspergillus granulosus</name>
    <dbReference type="NCBI Taxonomy" id="176169"/>
    <lineage>
        <taxon>Eukaryota</taxon>
        <taxon>Fungi</taxon>
        <taxon>Dikarya</taxon>
        <taxon>Ascomycota</taxon>
        <taxon>Pezizomycotina</taxon>
        <taxon>Eurotiomycetes</taxon>
        <taxon>Eurotiomycetidae</taxon>
        <taxon>Eurotiales</taxon>
        <taxon>Aspergillaceae</taxon>
        <taxon>Aspergillus</taxon>
        <taxon>Aspergillus subgen. Nidulantes</taxon>
    </lineage>
</organism>
<evidence type="ECO:0000313" key="9">
    <source>
        <dbReference type="Proteomes" id="UP001610334"/>
    </source>
</evidence>
<evidence type="ECO:0000313" key="8">
    <source>
        <dbReference type="EMBL" id="KAL2810679.1"/>
    </source>
</evidence>
<comment type="subcellular location">
    <subcellularLocation>
        <location evidence="1">Endoplasmic reticulum membrane</location>
        <topology evidence="1">Multi-pass membrane protein</topology>
    </subcellularLocation>
</comment>
<dbReference type="Proteomes" id="UP001610334">
    <property type="component" value="Unassembled WGS sequence"/>
</dbReference>
<evidence type="ECO:0000256" key="1">
    <source>
        <dbReference type="ARBA" id="ARBA00004477"/>
    </source>
</evidence>
<evidence type="ECO:0000256" key="7">
    <source>
        <dbReference type="SAM" id="Phobius"/>
    </source>
</evidence>
<protein>
    <submittedName>
        <fullName evidence="8">Adipose-regulatory protein-domain-containing protein</fullName>
    </submittedName>
</protein>
<proteinExistence type="predicted"/>
<feature type="transmembrane region" description="Helical" evidence="7">
    <location>
        <begin position="266"/>
        <end position="286"/>
    </location>
</feature>
<reference evidence="8 9" key="1">
    <citation type="submission" date="2024-07" db="EMBL/GenBank/DDBJ databases">
        <title>Section-level genome sequencing and comparative genomics of Aspergillus sections Usti and Cavernicolus.</title>
        <authorList>
            <consortium name="Lawrence Berkeley National Laboratory"/>
            <person name="Nybo J.L."/>
            <person name="Vesth T.C."/>
            <person name="Theobald S."/>
            <person name="Frisvad J.C."/>
            <person name="Larsen T.O."/>
            <person name="Kjaerboelling I."/>
            <person name="Rothschild-Mancinelli K."/>
            <person name="Lyhne E.K."/>
            <person name="Kogle M.E."/>
            <person name="Barry K."/>
            <person name="Clum A."/>
            <person name="Na H."/>
            <person name="Ledsgaard L."/>
            <person name="Lin J."/>
            <person name="Lipzen A."/>
            <person name="Kuo A."/>
            <person name="Riley R."/>
            <person name="Mondo S."/>
            <person name="Labutti K."/>
            <person name="Haridas S."/>
            <person name="Pangalinan J."/>
            <person name="Salamov A.A."/>
            <person name="Simmons B.A."/>
            <person name="Magnuson J.K."/>
            <person name="Chen J."/>
            <person name="Drula E."/>
            <person name="Henrissat B."/>
            <person name="Wiebenga A."/>
            <person name="Lubbers R.J."/>
            <person name="Gomes A.C."/>
            <person name="Makela M.R."/>
            <person name="Stajich J."/>
            <person name="Grigoriev I.V."/>
            <person name="Mortensen U.H."/>
            <person name="De Vries R.P."/>
            <person name="Baker S.E."/>
            <person name="Andersen M.R."/>
        </authorList>
    </citation>
    <scope>NUCLEOTIDE SEQUENCE [LARGE SCALE GENOMIC DNA]</scope>
    <source>
        <strain evidence="8 9">CBS 588.65</strain>
    </source>
</reference>
<accession>A0ABR4H5G8</accession>
<feature type="transmembrane region" description="Helical" evidence="7">
    <location>
        <begin position="43"/>
        <end position="70"/>
    </location>
</feature>
<dbReference type="Pfam" id="PF06775">
    <property type="entry name" value="Seipin"/>
    <property type="match status" value="1"/>
</dbReference>
<evidence type="ECO:0000256" key="3">
    <source>
        <dbReference type="ARBA" id="ARBA00022824"/>
    </source>
</evidence>